<protein>
    <submittedName>
        <fullName evidence="1">Uncharacterized protein</fullName>
    </submittedName>
</protein>
<feature type="non-terminal residue" evidence="1">
    <location>
        <position position="236"/>
    </location>
</feature>
<sequence length="236" mass="26638">MEHGQHIAGLDEVDLYTIDFGRYLWDEQLAFDPLRHDNPELKITFDQDVADTSCIVNEVEIWTDIFDEKVVNPLGFLLATEHYAYTVPIGGGFEEISLPADRPIRQILVRAHQDGKVPYGVIDQVRLDEGTIDRIPFDYTSIEDYYRRMKAVWPQVRTPFAAGLNVAATVYYIPQSDFWANINLIAVAQTNEFFETTADMQGGKVSLQAAAAAQAVGEARGYLPWSVFQFPMGKPD</sequence>
<dbReference type="AlphaFoldDB" id="X1NEX5"/>
<evidence type="ECO:0000313" key="1">
    <source>
        <dbReference type="EMBL" id="GAI28766.1"/>
    </source>
</evidence>
<name>X1NEX5_9ZZZZ</name>
<accession>X1NEX5</accession>
<comment type="caution">
    <text evidence="1">The sequence shown here is derived from an EMBL/GenBank/DDBJ whole genome shotgun (WGS) entry which is preliminary data.</text>
</comment>
<dbReference type="EMBL" id="BARV01021888">
    <property type="protein sequence ID" value="GAI28766.1"/>
    <property type="molecule type" value="Genomic_DNA"/>
</dbReference>
<organism evidence="1">
    <name type="scientific">marine sediment metagenome</name>
    <dbReference type="NCBI Taxonomy" id="412755"/>
    <lineage>
        <taxon>unclassified sequences</taxon>
        <taxon>metagenomes</taxon>
        <taxon>ecological metagenomes</taxon>
    </lineage>
</organism>
<proteinExistence type="predicted"/>
<gene>
    <name evidence="1" type="ORF">S06H3_36175</name>
</gene>
<reference evidence="1" key="1">
    <citation type="journal article" date="2014" name="Front. Microbiol.">
        <title>High frequency of phylogenetically diverse reductive dehalogenase-homologous genes in deep subseafloor sedimentary metagenomes.</title>
        <authorList>
            <person name="Kawai M."/>
            <person name="Futagami T."/>
            <person name="Toyoda A."/>
            <person name="Takaki Y."/>
            <person name="Nishi S."/>
            <person name="Hori S."/>
            <person name="Arai W."/>
            <person name="Tsubouchi T."/>
            <person name="Morono Y."/>
            <person name="Uchiyama I."/>
            <person name="Ito T."/>
            <person name="Fujiyama A."/>
            <person name="Inagaki F."/>
            <person name="Takami H."/>
        </authorList>
    </citation>
    <scope>NUCLEOTIDE SEQUENCE</scope>
    <source>
        <strain evidence="1">Expedition CK06-06</strain>
    </source>
</reference>